<evidence type="ECO:0000313" key="3">
    <source>
        <dbReference type="EMBL" id="NRT54343.1"/>
    </source>
</evidence>
<keyword evidence="1" id="KW-0472">Membrane</keyword>
<dbReference type="PANTHER" id="PTHR14969:SF13">
    <property type="entry name" value="AT30094P"/>
    <property type="match status" value="1"/>
</dbReference>
<organism evidence="3 4">
    <name type="scientific">Sphaerotilus uruguayifluvii</name>
    <dbReference type="NCBI Taxonomy" id="2735897"/>
    <lineage>
        <taxon>Bacteria</taxon>
        <taxon>Pseudomonadati</taxon>
        <taxon>Pseudomonadota</taxon>
        <taxon>Betaproteobacteria</taxon>
        <taxon>Burkholderiales</taxon>
        <taxon>Sphaerotilaceae</taxon>
        <taxon>Sphaerotilus</taxon>
    </lineage>
</organism>
<dbReference type="EC" id="3.6.1.27" evidence="3"/>
<gene>
    <name evidence="3" type="ORF">HNQ01_000050</name>
</gene>
<dbReference type="Proteomes" id="UP001516061">
    <property type="component" value="Unassembled WGS sequence"/>
</dbReference>
<dbReference type="Gene3D" id="1.20.144.10">
    <property type="entry name" value="Phosphatidic acid phosphatase type 2/haloperoxidase"/>
    <property type="match status" value="1"/>
</dbReference>
<reference evidence="3 4" key="1">
    <citation type="submission" date="2020-05" db="EMBL/GenBank/DDBJ databases">
        <title>Genomic Encyclopedia of Type Strains, Phase IV (KMG-V): Genome sequencing to study the core and pangenomes of soil and plant-associated prokaryotes.</title>
        <authorList>
            <person name="Whitman W."/>
        </authorList>
    </citation>
    <scope>NUCLEOTIDE SEQUENCE [LARGE SCALE GENOMIC DNA]</scope>
    <source>
        <strain evidence="3 4">C29</strain>
    </source>
</reference>
<name>A0ABX2FWF4_9BURK</name>
<dbReference type="EMBL" id="JABSNM010000001">
    <property type="protein sequence ID" value="NRT54343.1"/>
    <property type="molecule type" value="Genomic_DNA"/>
</dbReference>
<comment type="caution">
    <text evidence="3">The sequence shown here is derived from an EMBL/GenBank/DDBJ whole genome shotgun (WGS) entry which is preliminary data.</text>
</comment>
<protein>
    <submittedName>
        <fullName evidence="3">Undecaprenyl-diphosphatase</fullName>
        <ecNumber evidence="3">3.6.1.27</ecNumber>
    </submittedName>
</protein>
<dbReference type="InterPro" id="IPR000326">
    <property type="entry name" value="PAP2/HPO"/>
</dbReference>
<dbReference type="SMART" id="SM00014">
    <property type="entry name" value="acidPPc"/>
    <property type="match status" value="1"/>
</dbReference>
<dbReference type="GO" id="GO:0050380">
    <property type="term" value="F:undecaprenyl-diphosphatase activity"/>
    <property type="evidence" value="ECO:0007669"/>
    <property type="project" value="UniProtKB-EC"/>
</dbReference>
<dbReference type="Pfam" id="PF01569">
    <property type="entry name" value="PAP2"/>
    <property type="match status" value="1"/>
</dbReference>
<evidence type="ECO:0000256" key="1">
    <source>
        <dbReference type="SAM" id="Phobius"/>
    </source>
</evidence>
<feature type="transmembrane region" description="Helical" evidence="1">
    <location>
        <begin position="193"/>
        <end position="213"/>
    </location>
</feature>
<feature type="transmembrane region" description="Helical" evidence="1">
    <location>
        <begin position="60"/>
        <end position="81"/>
    </location>
</feature>
<dbReference type="SUPFAM" id="SSF48317">
    <property type="entry name" value="Acid phosphatase/Vanadium-dependent haloperoxidase"/>
    <property type="match status" value="1"/>
</dbReference>
<dbReference type="PANTHER" id="PTHR14969">
    <property type="entry name" value="SPHINGOSINE-1-PHOSPHATE PHOSPHOHYDROLASE"/>
    <property type="match status" value="1"/>
</dbReference>
<keyword evidence="3" id="KW-0378">Hydrolase</keyword>
<keyword evidence="4" id="KW-1185">Reference proteome</keyword>
<proteinExistence type="predicted"/>
<evidence type="ECO:0000313" key="4">
    <source>
        <dbReference type="Proteomes" id="UP001516061"/>
    </source>
</evidence>
<evidence type="ECO:0000259" key="2">
    <source>
        <dbReference type="SMART" id="SM00014"/>
    </source>
</evidence>
<keyword evidence="1" id="KW-0812">Transmembrane</keyword>
<keyword evidence="1" id="KW-1133">Transmembrane helix</keyword>
<dbReference type="RefSeq" id="WP_173803315.1">
    <property type="nucleotide sequence ID" value="NZ_JABSNM010000001.1"/>
</dbReference>
<feature type="domain" description="Phosphatidic acid phosphatase type 2/haloperoxidase" evidence="2">
    <location>
        <begin position="91"/>
        <end position="206"/>
    </location>
</feature>
<accession>A0ABX2FWF4</accession>
<dbReference type="InterPro" id="IPR036938">
    <property type="entry name" value="PAP2/HPO_sf"/>
</dbReference>
<feature type="transmembrane region" description="Helical" evidence="1">
    <location>
        <begin position="93"/>
        <end position="114"/>
    </location>
</feature>
<dbReference type="CDD" id="cd01610">
    <property type="entry name" value="PAP2_like"/>
    <property type="match status" value="1"/>
</dbReference>
<feature type="transmembrane region" description="Helical" evidence="1">
    <location>
        <begin position="134"/>
        <end position="156"/>
    </location>
</feature>
<sequence>MNATHPSLPIPHRRPLPAVWCRGLAAVLLVAGLALHGRDADLFVALNGALGALPAPLPQWLWSMLSVAGLGLSAFIVLVAAHPGAGPEAMRPVAALLWSFPIGGALTHLFKRLLDHPRPAAVLPPDAITVIGEPLLRGAMPSGHAVTALALAGLLLLSRRRSPLQQGLIAAGTLMLLLARVAVGAHWPADVCAGAAIGLMTAAWAWPLSARGGLTRWLGGRRGQLVLALVQIGCGLAIARLSTGYPAALPLQGVLAALSIGAGLHRGGRALAVPARRSAP</sequence>
<feature type="transmembrane region" description="Helical" evidence="1">
    <location>
        <begin position="168"/>
        <end position="187"/>
    </location>
</feature>